<name>A0A8H5C9B1_9AGAR</name>
<accession>A0A8H5C9B1</accession>
<comment type="caution">
    <text evidence="1">The sequence shown here is derived from an EMBL/GenBank/DDBJ whole genome shotgun (WGS) entry which is preliminary data.</text>
</comment>
<dbReference type="AlphaFoldDB" id="A0A8H5C9B1"/>
<protein>
    <submittedName>
        <fullName evidence="1">Uncharacterized protein</fullName>
    </submittedName>
</protein>
<dbReference type="OrthoDB" id="206213at2759"/>
<proteinExistence type="predicted"/>
<reference evidence="1 2" key="1">
    <citation type="journal article" date="2020" name="ISME J.">
        <title>Uncovering the hidden diversity of litter-decomposition mechanisms in mushroom-forming fungi.</title>
        <authorList>
            <person name="Floudas D."/>
            <person name="Bentzer J."/>
            <person name="Ahren D."/>
            <person name="Johansson T."/>
            <person name="Persson P."/>
            <person name="Tunlid A."/>
        </authorList>
    </citation>
    <scope>NUCLEOTIDE SEQUENCE [LARGE SCALE GENOMIC DNA]</scope>
    <source>
        <strain evidence="1 2">CBS 406.79</strain>
    </source>
</reference>
<keyword evidence="2" id="KW-1185">Reference proteome</keyword>
<evidence type="ECO:0000313" key="2">
    <source>
        <dbReference type="Proteomes" id="UP000518752"/>
    </source>
</evidence>
<dbReference type="EMBL" id="JAACJN010000618">
    <property type="protein sequence ID" value="KAF5337506.1"/>
    <property type="molecule type" value="Genomic_DNA"/>
</dbReference>
<evidence type="ECO:0000313" key="1">
    <source>
        <dbReference type="EMBL" id="KAF5337506.1"/>
    </source>
</evidence>
<organism evidence="1 2">
    <name type="scientific">Collybiopsis confluens</name>
    <dbReference type="NCBI Taxonomy" id="2823264"/>
    <lineage>
        <taxon>Eukaryota</taxon>
        <taxon>Fungi</taxon>
        <taxon>Dikarya</taxon>
        <taxon>Basidiomycota</taxon>
        <taxon>Agaricomycotina</taxon>
        <taxon>Agaricomycetes</taxon>
        <taxon>Agaricomycetidae</taxon>
        <taxon>Agaricales</taxon>
        <taxon>Marasmiineae</taxon>
        <taxon>Omphalotaceae</taxon>
        <taxon>Collybiopsis</taxon>
    </lineage>
</organism>
<sequence length="75" mass="8018">MRASAAISLQLNKPLTKNSLNAIRNALQLAHGLDANPFQSVLGKAAVLIPLANVLNVPGLLLQVRAQGLRIIQER</sequence>
<gene>
    <name evidence="1" type="ORF">D9757_014716</name>
</gene>
<dbReference type="Proteomes" id="UP000518752">
    <property type="component" value="Unassembled WGS sequence"/>
</dbReference>